<dbReference type="FunFam" id="3.40.190.10:FF:000034">
    <property type="entry name" value="Chorismate mutase/prephenate dehydratase"/>
    <property type="match status" value="1"/>
</dbReference>
<keyword evidence="5" id="KW-0584">Phenylalanine biosynthesis</keyword>
<reference evidence="11" key="1">
    <citation type="submission" date="2021-06" db="EMBL/GenBank/DDBJ databases">
        <authorList>
            <person name="Kallberg Y."/>
            <person name="Tangrot J."/>
            <person name="Rosling A."/>
        </authorList>
    </citation>
    <scope>NUCLEOTIDE SEQUENCE</scope>
    <source>
        <strain evidence="11">AZ414A</strain>
    </source>
</reference>
<dbReference type="InterPro" id="IPR021475">
    <property type="entry name" value="Pants/Emi1-like"/>
</dbReference>
<dbReference type="CDD" id="cd04905">
    <property type="entry name" value="ACT_CM-PDT"/>
    <property type="match status" value="1"/>
</dbReference>
<feature type="domain" description="ACT" evidence="10">
    <location>
        <begin position="288"/>
        <end position="365"/>
    </location>
</feature>
<dbReference type="InterPro" id="IPR002912">
    <property type="entry name" value="ACT_dom"/>
</dbReference>
<evidence type="ECO:0000313" key="12">
    <source>
        <dbReference type="Proteomes" id="UP000789706"/>
    </source>
</evidence>
<dbReference type="PROSITE" id="PS51171">
    <property type="entry name" value="PREPHENATE_DEHYDR_3"/>
    <property type="match status" value="1"/>
</dbReference>
<feature type="region of interest" description="Disordered" evidence="8">
    <location>
        <begin position="1"/>
        <end position="27"/>
    </location>
</feature>
<keyword evidence="3" id="KW-0028">Amino-acid biosynthesis</keyword>
<keyword evidence="12" id="KW-1185">Reference proteome</keyword>
<dbReference type="Pfam" id="PF01842">
    <property type="entry name" value="ACT"/>
    <property type="match status" value="1"/>
</dbReference>
<dbReference type="Pfam" id="PF11326">
    <property type="entry name" value="PANTS-like"/>
    <property type="match status" value="1"/>
</dbReference>
<keyword evidence="4" id="KW-0057">Aromatic amino acid biosynthesis</keyword>
<evidence type="ECO:0000259" key="9">
    <source>
        <dbReference type="PROSITE" id="PS51171"/>
    </source>
</evidence>
<dbReference type="Gene3D" id="3.30.70.260">
    <property type="match status" value="1"/>
</dbReference>
<dbReference type="SUPFAM" id="SSF53850">
    <property type="entry name" value="Periplasmic binding protein-like II"/>
    <property type="match status" value="1"/>
</dbReference>
<protein>
    <recommendedName>
        <fullName evidence="2">prephenate dehydratase</fullName>
        <ecNumber evidence="2">4.2.1.51</ecNumber>
    </recommendedName>
</protein>
<comment type="pathway">
    <text evidence="1">Amino-acid biosynthesis; L-phenylalanine biosynthesis; phenylpyruvate from prephenate: step 1/1.</text>
</comment>
<dbReference type="InterPro" id="IPR001086">
    <property type="entry name" value="Preph_deHydtase"/>
</dbReference>
<sequence length="375" mass="42840">METNTTFTENSNSLNSTNSNDHSINNTNNSLASKERWNCSLMNEFDYLVFCASLIGQATNYYRYGEKKNCSNHFRNVKWCLKMKSKNLDERKKMVLEREAEKEAQYIKKKSSLDAAREKFGDVTYHAQTTINDVFTYVEEDRSTFGVIPFENSIFGSVVTTLDSLVKSKVQIVDEIYLDVNHNLLSNSKFESITKVYSHPQAFGQCQNWINTYLKGVQHVEAFSTSDAAKKAAKEPNSAAVSSSVSAKIYGLKILVRDIQNVKDNKTRFFIIRKTSTTIPTGNDRTLLLFTVDHRRAGALCDCLKVFKDYNINLTKIDSRPSSQRHWHYVFFVELQGHKDESDVKKSLQELNGLCQSLKVLGSYQNLKPQEESNN</sequence>
<proteinExistence type="predicted"/>
<accession>A0A9N9BJ45</accession>
<dbReference type="GO" id="GO:0005737">
    <property type="term" value="C:cytoplasm"/>
    <property type="evidence" value="ECO:0007669"/>
    <property type="project" value="TreeGrafter"/>
</dbReference>
<evidence type="ECO:0000313" key="11">
    <source>
        <dbReference type="EMBL" id="CAG8567584.1"/>
    </source>
</evidence>
<evidence type="ECO:0000256" key="3">
    <source>
        <dbReference type="ARBA" id="ARBA00022605"/>
    </source>
</evidence>
<dbReference type="AlphaFoldDB" id="A0A9N9BJ45"/>
<dbReference type="NCBIfam" id="NF008865">
    <property type="entry name" value="PRK11898.1"/>
    <property type="match status" value="1"/>
</dbReference>
<dbReference type="OrthoDB" id="983542at2759"/>
<dbReference type="PROSITE" id="PS51671">
    <property type="entry name" value="ACT"/>
    <property type="match status" value="1"/>
</dbReference>
<evidence type="ECO:0000256" key="2">
    <source>
        <dbReference type="ARBA" id="ARBA00013147"/>
    </source>
</evidence>
<feature type="domain" description="Prephenate dehydratase" evidence="9">
    <location>
        <begin position="92"/>
        <end position="274"/>
    </location>
</feature>
<dbReference type="SUPFAM" id="SSF55021">
    <property type="entry name" value="ACT-like"/>
    <property type="match status" value="1"/>
</dbReference>
<evidence type="ECO:0000259" key="10">
    <source>
        <dbReference type="PROSITE" id="PS51671"/>
    </source>
</evidence>
<dbReference type="EMBL" id="CAJVPK010001047">
    <property type="protein sequence ID" value="CAG8567584.1"/>
    <property type="molecule type" value="Genomic_DNA"/>
</dbReference>
<dbReference type="Gene3D" id="3.40.190.10">
    <property type="entry name" value="Periplasmic binding protein-like II"/>
    <property type="match status" value="2"/>
</dbReference>
<comment type="catalytic activity">
    <reaction evidence="7">
        <text>prephenate + H(+) = 3-phenylpyruvate + CO2 + H2O</text>
        <dbReference type="Rhea" id="RHEA:21648"/>
        <dbReference type="ChEBI" id="CHEBI:15377"/>
        <dbReference type="ChEBI" id="CHEBI:15378"/>
        <dbReference type="ChEBI" id="CHEBI:16526"/>
        <dbReference type="ChEBI" id="CHEBI:18005"/>
        <dbReference type="ChEBI" id="CHEBI:29934"/>
        <dbReference type="EC" id="4.2.1.51"/>
    </reaction>
</comment>
<comment type="caution">
    <text evidence="11">The sequence shown here is derived from an EMBL/GenBank/DDBJ whole genome shotgun (WGS) entry which is preliminary data.</text>
</comment>
<dbReference type="GO" id="GO:0004664">
    <property type="term" value="F:prephenate dehydratase activity"/>
    <property type="evidence" value="ECO:0007669"/>
    <property type="project" value="UniProtKB-EC"/>
</dbReference>
<dbReference type="PANTHER" id="PTHR21022">
    <property type="entry name" value="PREPHENATE DEHYDRATASE P PROTEIN"/>
    <property type="match status" value="1"/>
</dbReference>
<dbReference type="GO" id="GO:0009094">
    <property type="term" value="P:L-phenylalanine biosynthetic process"/>
    <property type="evidence" value="ECO:0007669"/>
    <property type="project" value="UniProtKB-KW"/>
</dbReference>
<dbReference type="EC" id="4.2.1.51" evidence="2"/>
<gene>
    <name evidence="11" type="ORF">DEBURN_LOCUS7909</name>
</gene>
<dbReference type="InterPro" id="IPR045865">
    <property type="entry name" value="ACT-like_dom_sf"/>
</dbReference>
<evidence type="ECO:0000256" key="1">
    <source>
        <dbReference type="ARBA" id="ARBA00004741"/>
    </source>
</evidence>
<evidence type="ECO:0000256" key="6">
    <source>
        <dbReference type="ARBA" id="ARBA00023239"/>
    </source>
</evidence>
<name>A0A9N9BJ45_9GLOM</name>
<dbReference type="Proteomes" id="UP000789706">
    <property type="component" value="Unassembled WGS sequence"/>
</dbReference>
<evidence type="ECO:0000256" key="4">
    <source>
        <dbReference type="ARBA" id="ARBA00023141"/>
    </source>
</evidence>
<evidence type="ECO:0000256" key="8">
    <source>
        <dbReference type="SAM" id="MobiDB-lite"/>
    </source>
</evidence>
<evidence type="ECO:0000256" key="7">
    <source>
        <dbReference type="ARBA" id="ARBA00047848"/>
    </source>
</evidence>
<dbReference type="PANTHER" id="PTHR21022:SF19">
    <property type="entry name" value="PREPHENATE DEHYDRATASE-RELATED"/>
    <property type="match status" value="1"/>
</dbReference>
<evidence type="ECO:0000256" key="5">
    <source>
        <dbReference type="ARBA" id="ARBA00023222"/>
    </source>
</evidence>
<keyword evidence="6" id="KW-0456">Lyase</keyword>
<dbReference type="Pfam" id="PF00800">
    <property type="entry name" value="PDT"/>
    <property type="match status" value="1"/>
</dbReference>
<dbReference type="CDD" id="cd13630">
    <property type="entry name" value="PBP2_PDT_1"/>
    <property type="match status" value="1"/>
</dbReference>
<organism evidence="11 12">
    <name type="scientific">Diversispora eburnea</name>
    <dbReference type="NCBI Taxonomy" id="1213867"/>
    <lineage>
        <taxon>Eukaryota</taxon>
        <taxon>Fungi</taxon>
        <taxon>Fungi incertae sedis</taxon>
        <taxon>Mucoromycota</taxon>
        <taxon>Glomeromycotina</taxon>
        <taxon>Glomeromycetes</taxon>
        <taxon>Diversisporales</taxon>
        <taxon>Diversisporaceae</taxon>
        <taxon>Diversispora</taxon>
    </lineage>
</organism>